<dbReference type="Gene3D" id="3.40.50.1170">
    <property type="entry name" value="L-asparaginase, N-terminal domain"/>
    <property type="match status" value="1"/>
</dbReference>
<evidence type="ECO:0000259" key="8">
    <source>
        <dbReference type="Pfam" id="PF00710"/>
    </source>
</evidence>
<organism evidence="10 11">
    <name type="scientific">Leucobacter weissii</name>
    <dbReference type="NCBI Taxonomy" id="1983706"/>
    <lineage>
        <taxon>Bacteria</taxon>
        <taxon>Bacillati</taxon>
        <taxon>Actinomycetota</taxon>
        <taxon>Actinomycetes</taxon>
        <taxon>Micrococcales</taxon>
        <taxon>Microbacteriaceae</taxon>
        <taxon>Leucobacter</taxon>
    </lineage>
</organism>
<dbReference type="EC" id="3.5.1.1" evidence="2"/>
<dbReference type="PANTHER" id="PTHR11707:SF28">
    <property type="entry name" value="60 KDA LYSOPHOSPHOLIPASE"/>
    <property type="match status" value="1"/>
</dbReference>
<dbReference type="InterPro" id="IPR037152">
    <property type="entry name" value="L-asparaginase_N_sf"/>
</dbReference>
<comment type="similarity">
    <text evidence="1">Belongs to the asparaginase 1 family.</text>
</comment>
<keyword evidence="11" id="KW-1185">Reference proteome</keyword>
<protein>
    <recommendedName>
        <fullName evidence="2">asparaginase</fullName>
        <ecNumber evidence="2">3.5.1.1</ecNumber>
    </recommendedName>
</protein>
<feature type="binding site" evidence="5">
    <location>
        <position position="63"/>
    </location>
    <ligand>
        <name>substrate</name>
    </ligand>
</feature>
<dbReference type="GO" id="GO:0006520">
    <property type="term" value="P:amino acid metabolic process"/>
    <property type="evidence" value="ECO:0007669"/>
    <property type="project" value="InterPro"/>
</dbReference>
<dbReference type="EMBL" id="JAGDYM010000010">
    <property type="protein sequence ID" value="MBO1902186.1"/>
    <property type="molecule type" value="Genomic_DNA"/>
</dbReference>
<comment type="catalytic activity">
    <reaction evidence="3">
        <text>L-asparagine + H2O = L-aspartate + NH4(+)</text>
        <dbReference type="Rhea" id="RHEA:21016"/>
        <dbReference type="ChEBI" id="CHEBI:15377"/>
        <dbReference type="ChEBI" id="CHEBI:28938"/>
        <dbReference type="ChEBI" id="CHEBI:29991"/>
        <dbReference type="ChEBI" id="CHEBI:58048"/>
        <dbReference type="EC" id="3.5.1.1"/>
    </reaction>
</comment>
<evidence type="ECO:0000256" key="2">
    <source>
        <dbReference type="ARBA" id="ARBA00012920"/>
    </source>
</evidence>
<gene>
    <name evidence="10" type="ORF">J4H92_09530</name>
</gene>
<dbReference type="InterPro" id="IPR036152">
    <property type="entry name" value="Asp/glu_Ase-like_sf"/>
</dbReference>
<dbReference type="SFLD" id="SFLDS00057">
    <property type="entry name" value="Glutaminase/Asparaginase"/>
    <property type="match status" value="1"/>
</dbReference>
<evidence type="ECO:0000256" key="6">
    <source>
        <dbReference type="PROSITE-ProRule" id="PRU10099"/>
    </source>
</evidence>
<sequence>MVDGSRPAVLVLATGGTIGMRVGEHGLAPDPGFPEALKDLVAEICGPLGADHRINHLHPPIDSANADADTARRIARTVGARVRTSGPRGVVVLHGTDTLAYTAARLAYELSDLGTPVVLTGAQHPHGAEDGDARSNLSLAVKTSLRARRDAPVSIAFGRRLLPAVRATKHQAEAIEAFRAERPLATGATGVPAQLRARRDRLSPARVISFRFVPGVAPGDLRAIAGAGPDGLVLECYGTGNAPLGTPGMREALRAVAAELPVVAITQCATGSVDFGRYAVAKEMRALGVIDGGDMTLEAALGKLAFAVEAGLSGSPLGSFMQLNVLGERST</sequence>
<evidence type="ECO:0000313" key="11">
    <source>
        <dbReference type="Proteomes" id="UP000664382"/>
    </source>
</evidence>
<proteinExistence type="inferred from homology"/>
<feature type="active site" description="O-isoaspartyl threonine intermediate" evidence="4">
    <location>
        <position position="17"/>
    </location>
</feature>
<comment type="caution">
    <text evidence="10">The sequence shown here is derived from an EMBL/GenBank/DDBJ whole genome shotgun (WGS) entry which is preliminary data.</text>
</comment>
<dbReference type="AlphaFoldDB" id="A0A939S8K2"/>
<dbReference type="Proteomes" id="UP000664382">
    <property type="component" value="Unassembled WGS sequence"/>
</dbReference>
<evidence type="ECO:0000256" key="5">
    <source>
        <dbReference type="PIRSR" id="PIRSR001220-2"/>
    </source>
</evidence>
<dbReference type="InterPro" id="IPR027473">
    <property type="entry name" value="L-asparaginase_C"/>
</dbReference>
<feature type="domain" description="Asparaginase/glutaminase C-terminal" evidence="9">
    <location>
        <begin position="206"/>
        <end position="313"/>
    </location>
</feature>
<reference evidence="10" key="1">
    <citation type="submission" date="2021-03" db="EMBL/GenBank/DDBJ databases">
        <title>Leucobacter chromiisoli sp. nov., isolated from chromium-containing soil of chemical plant.</title>
        <authorList>
            <person name="Xu Z."/>
        </authorList>
    </citation>
    <scope>NUCLEOTIDE SEQUENCE</scope>
    <source>
        <strain evidence="10">S27</strain>
    </source>
</reference>
<dbReference type="SUPFAM" id="SSF53774">
    <property type="entry name" value="Glutaminase/Asparaginase"/>
    <property type="match status" value="1"/>
</dbReference>
<dbReference type="InterPro" id="IPR006034">
    <property type="entry name" value="Asparaginase/glutaminase-like"/>
</dbReference>
<dbReference type="Pfam" id="PF00710">
    <property type="entry name" value="Asparaginase"/>
    <property type="match status" value="1"/>
</dbReference>
<dbReference type="PIRSF" id="PIRSF001220">
    <property type="entry name" value="L-ASNase_gatD"/>
    <property type="match status" value="1"/>
</dbReference>
<dbReference type="GO" id="GO:0004067">
    <property type="term" value="F:asparaginase activity"/>
    <property type="evidence" value="ECO:0007669"/>
    <property type="project" value="UniProtKB-UniRule"/>
</dbReference>
<dbReference type="Gene3D" id="3.40.50.40">
    <property type="match status" value="1"/>
</dbReference>
<dbReference type="PIRSF" id="PIRSF500176">
    <property type="entry name" value="L_ASNase"/>
    <property type="match status" value="1"/>
</dbReference>
<dbReference type="Pfam" id="PF17763">
    <property type="entry name" value="Asparaginase_C"/>
    <property type="match status" value="1"/>
</dbReference>
<feature type="active site" evidence="6">
    <location>
        <position position="17"/>
    </location>
</feature>
<feature type="binding site" evidence="5">
    <location>
        <begin position="96"/>
        <end position="97"/>
    </location>
    <ligand>
        <name>substrate</name>
    </ligand>
</feature>
<evidence type="ECO:0000256" key="4">
    <source>
        <dbReference type="PIRSR" id="PIRSR001220-1"/>
    </source>
</evidence>
<dbReference type="PANTHER" id="PTHR11707">
    <property type="entry name" value="L-ASPARAGINASE"/>
    <property type="match status" value="1"/>
</dbReference>
<dbReference type="InterPro" id="IPR027474">
    <property type="entry name" value="L-asparaginase_N"/>
</dbReference>
<dbReference type="PRINTS" id="PR00139">
    <property type="entry name" value="ASNGLNASE"/>
</dbReference>
<feature type="active site" evidence="7">
    <location>
        <position position="96"/>
    </location>
</feature>
<dbReference type="PROSITE" id="PS51732">
    <property type="entry name" value="ASN_GLN_ASE_3"/>
    <property type="match status" value="1"/>
</dbReference>
<evidence type="ECO:0000259" key="9">
    <source>
        <dbReference type="Pfam" id="PF17763"/>
    </source>
</evidence>
<dbReference type="InterPro" id="IPR020827">
    <property type="entry name" value="Asparaginase/glutaminase_AS1"/>
</dbReference>
<dbReference type="PROSITE" id="PS00917">
    <property type="entry name" value="ASN_GLN_ASE_2"/>
    <property type="match status" value="1"/>
</dbReference>
<dbReference type="RefSeq" id="WP_208097942.1">
    <property type="nucleotide sequence ID" value="NZ_JAGDYM010000010.1"/>
</dbReference>
<evidence type="ECO:0000256" key="1">
    <source>
        <dbReference type="ARBA" id="ARBA00010518"/>
    </source>
</evidence>
<accession>A0A939S8K2</accession>
<evidence type="ECO:0000256" key="7">
    <source>
        <dbReference type="PROSITE-ProRule" id="PRU10100"/>
    </source>
</evidence>
<evidence type="ECO:0000256" key="3">
    <source>
        <dbReference type="ARBA" id="ARBA00049366"/>
    </source>
</evidence>
<feature type="domain" description="L-asparaginase N-terminal" evidence="8">
    <location>
        <begin position="9"/>
        <end position="182"/>
    </location>
</feature>
<dbReference type="InterPro" id="IPR027475">
    <property type="entry name" value="Asparaginase/glutaminase_AS2"/>
</dbReference>
<name>A0A939S8K2_9MICO</name>
<dbReference type="PROSITE" id="PS00144">
    <property type="entry name" value="ASN_GLN_ASE_1"/>
    <property type="match status" value="1"/>
</dbReference>
<dbReference type="SMART" id="SM00870">
    <property type="entry name" value="Asparaginase"/>
    <property type="match status" value="1"/>
</dbReference>
<evidence type="ECO:0000313" key="10">
    <source>
        <dbReference type="EMBL" id="MBO1902186.1"/>
    </source>
</evidence>
<dbReference type="InterPro" id="IPR040919">
    <property type="entry name" value="Asparaginase_C"/>
</dbReference>